<dbReference type="Gene3D" id="1.20.1070.10">
    <property type="entry name" value="Rhodopsin 7-helix transmembrane proteins"/>
    <property type="match status" value="1"/>
</dbReference>
<evidence type="ECO:0000259" key="6">
    <source>
        <dbReference type="PROSITE" id="PS50262"/>
    </source>
</evidence>
<evidence type="ECO:0000256" key="3">
    <source>
        <dbReference type="ARBA" id="ARBA00022989"/>
    </source>
</evidence>
<dbReference type="Pfam" id="PF00001">
    <property type="entry name" value="7tm_1"/>
    <property type="match status" value="1"/>
</dbReference>
<dbReference type="GO" id="GO:0016020">
    <property type="term" value="C:membrane"/>
    <property type="evidence" value="ECO:0007669"/>
    <property type="project" value="UniProtKB-SubCell"/>
</dbReference>
<evidence type="ECO:0000256" key="2">
    <source>
        <dbReference type="ARBA" id="ARBA00022692"/>
    </source>
</evidence>
<evidence type="ECO:0000313" key="8">
    <source>
        <dbReference type="Proteomes" id="UP000663845"/>
    </source>
</evidence>
<organism evidence="7 8">
    <name type="scientific">Adineta steineri</name>
    <dbReference type="NCBI Taxonomy" id="433720"/>
    <lineage>
        <taxon>Eukaryota</taxon>
        <taxon>Metazoa</taxon>
        <taxon>Spiralia</taxon>
        <taxon>Gnathifera</taxon>
        <taxon>Rotifera</taxon>
        <taxon>Eurotatoria</taxon>
        <taxon>Bdelloidea</taxon>
        <taxon>Adinetida</taxon>
        <taxon>Adinetidae</taxon>
        <taxon>Adineta</taxon>
    </lineage>
</organism>
<evidence type="ECO:0000256" key="5">
    <source>
        <dbReference type="SAM" id="Phobius"/>
    </source>
</evidence>
<feature type="domain" description="G-protein coupled receptors family 1 profile" evidence="6">
    <location>
        <begin position="65"/>
        <end position="336"/>
    </location>
</feature>
<gene>
    <name evidence="7" type="ORF">JYZ213_LOCUS24261</name>
</gene>
<feature type="transmembrane region" description="Helical" evidence="5">
    <location>
        <begin position="230"/>
        <end position="256"/>
    </location>
</feature>
<comment type="caution">
    <text evidence="7">The sequence shown here is derived from an EMBL/GenBank/DDBJ whole genome shotgun (WGS) entry which is preliminary data.</text>
</comment>
<accession>A0A814SXT1</accession>
<protein>
    <recommendedName>
        <fullName evidence="6">G-protein coupled receptors family 1 profile domain-containing protein</fullName>
    </recommendedName>
</protein>
<dbReference type="InterPro" id="IPR000276">
    <property type="entry name" value="GPCR_Rhodpsn"/>
</dbReference>
<feature type="transmembrane region" description="Helical" evidence="5">
    <location>
        <begin position="308"/>
        <end position="327"/>
    </location>
</feature>
<evidence type="ECO:0000256" key="4">
    <source>
        <dbReference type="ARBA" id="ARBA00023136"/>
    </source>
</evidence>
<reference evidence="7" key="1">
    <citation type="submission" date="2021-02" db="EMBL/GenBank/DDBJ databases">
        <authorList>
            <person name="Nowell W R."/>
        </authorList>
    </citation>
    <scope>NUCLEOTIDE SEQUENCE</scope>
</reference>
<dbReference type="GO" id="GO:0004930">
    <property type="term" value="F:G protein-coupled receptor activity"/>
    <property type="evidence" value="ECO:0007669"/>
    <property type="project" value="InterPro"/>
</dbReference>
<feature type="transmembrane region" description="Helical" evidence="5">
    <location>
        <begin position="88"/>
        <end position="109"/>
    </location>
</feature>
<feature type="transmembrane region" description="Helical" evidence="5">
    <location>
        <begin position="129"/>
        <end position="149"/>
    </location>
</feature>
<evidence type="ECO:0000313" key="7">
    <source>
        <dbReference type="EMBL" id="CAF1153951.1"/>
    </source>
</evidence>
<feature type="transmembrane region" description="Helical" evidence="5">
    <location>
        <begin position="53"/>
        <end position="76"/>
    </location>
</feature>
<dbReference type="PANTHER" id="PTHR46641:SF25">
    <property type="entry name" value="CNMAMIDE RECEPTOR-RELATED"/>
    <property type="match status" value="1"/>
</dbReference>
<dbReference type="PANTHER" id="PTHR46641">
    <property type="entry name" value="FMRFAMIDE RECEPTOR-RELATED"/>
    <property type="match status" value="1"/>
</dbReference>
<sequence>MSIFEKILESCPLIEPQLNALCNSNSSGPNDEPCKNIKIYVFLSNADCYISKVFYPLTVLFIIIGTVLNLYSLYCFTKINKRNSQNIYLSILSLVDTINLHINFALPMLRKIDPIDEGFRGLNLVCRLTGVFTEFFLIFPTWIVVLLTFERLIFIVRPSKRRSSYTQLRAKISILFLAIVVLSLCLYRLKDLKGIDQLSVFSILACDTDDESSEKNGKRQLYDKLRYMNLIIWTILPEFLTLIMSLIIIYRIKLVARRMQSDHSRACQTKYNQATRIVLLISILFLIFQTPTGIMITLDFIYGKNKRTTGIIMILVSNKLTMILYEINLSCKFFIYKQTFRNFKGILCTSFFQFTRRPNSAKLGRPVLENVHHCSNHQKVHFSSYKQSITSRASQSDSYSKSAEEYHYILNNRHPRTNSTNISKLNREQKPLNVVMTKANAEAHISLSRRADLSGRYERK</sequence>
<dbReference type="EMBL" id="CAJNOG010000296">
    <property type="protein sequence ID" value="CAF1153951.1"/>
    <property type="molecule type" value="Genomic_DNA"/>
</dbReference>
<keyword evidence="4 5" id="KW-0472">Membrane</keyword>
<keyword evidence="2 5" id="KW-0812">Transmembrane</keyword>
<name>A0A814SXT1_9BILA</name>
<feature type="transmembrane region" description="Helical" evidence="5">
    <location>
        <begin position="170"/>
        <end position="189"/>
    </location>
</feature>
<dbReference type="InterPro" id="IPR052954">
    <property type="entry name" value="GPCR-Ligand_Int"/>
</dbReference>
<comment type="subcellular location">
    <subcellularLocation>
        <location evidence="1">Membrane</location>
    </subcellularLocation>
</comment>
<keyword evidence="3 5" id="KW-1133">Transmembrane helix</keyword>
<proteinExistence type="predicted"/>
<evidence type="ECO:0000256" key="1">
    <source>
        <dbReference type="ARBA" id="ARBA00004370"/>
    </source>
</evidence>
<dbReference type="AlphaFoldDB" id="A0A814SXT1"/>
<dbReference type="PROSITE" id="PS50262">
    <property type="entry name" value="G_PROTEIN_RECEP_F1_2"/>
    <property type="match status" value="1"/>
</dbReference>
<dbReference type="Proteomes" id="UP000663845">
    <property type="component" value="Unassembled WGS sequence"/>
</dbReference>
<dbReference type="InterPro" id="IPR017452">
    <property type="entry name" value="GPCR_Rhodpsn_7TM"/>
</dbReference>
<dbReference type="SUPFAM" id="SSF81321">
    <property type="entry name" value="Family A G protein-coupled receptor-like"/>
    <property type="match status" value="1"/>
</dbReference>
<feature type="transmembrane region" description="Helical" evidence="5">
    <location>
        <begin position="277"/>
        <end position="302"/>
    </location>
</feature>